<dbReference type="PANTHER" id="PTHR43798">
    <property type="entry name" value="MONOACYLGLYCEROL LIPASE"/>
    <property type="match status" value="1"/>
</dbReference>
<dbReference type="EMBL" id="JBHUJD010000012">
    <property type="protein sequence ID" value="MFD2310967.1"/>
    <property type="molecule type" value="Genomic_DNA"/>
</dbReference>
<reference evidence="3" key="1">
    <citation type="journal article" date="2019" name="Int. J. Syst. Evol. Microbiol.">
        <title>The Global Catalogue of Microorganisms (GCM) 10K type strain sequencing project: providing services to taxonomists for standard genome sequencing and annotation.</title>
        <authorList>
            <consortium name="The Broad Institute Genomics Platform"/>
            <consortium name="The Broad Institute Genome Sequencing Center for Infectious Disease"/>
            <person name="Wu L."/>
            <person name="Ma J."/>
        </authorList>
    </citation>
    <scope>NUCLEOTIDE SEQUENCE [LARGE SCALE GENOMIC DNA]</scope>
    <source>
        <strain evidence="3">KCTC 12848</strain>
    </source>
</reference>
<evidence type="ECO:0000259" key="1">
    <source>
        <dbReference type="Pfam" id="PF00561"/>
    </source>
</evidence>
<dbReference type="Proteomes" id="UP001597425">
    <property type="component" value="Unassembled WGS sequence"/>
</dbReference>
<evidence type="ECO:0000313" key="2">
    <source>
        <dbReference type="EMBL" id="MFD2310967.1"/>
    </source>
</evidence>
<name>A0ABW5EC10_9GAMM</name>
<dbReference type="SUPFAM" id="SSF53474">
    <property type="entry name" value="alpha/beta-Hydrolases"/>
    <property type="match status" value="1"/>
</dbReference>
<keyword evidence="2" id="KW-0378">Hydrolase</keyword>
<comment type="caution">
    <text evidence="2">The sequence shown here is derived from an EMBL/GenBank/DDBJ whole genome shotgun (WGS) entry which is preliminary data.</text>
</comment>
<gene>
    <name evidence="2" type="ORF">ACFSKX_11130</name>
</gene>
<organism evidence="2 3">
    <name type="scientific">Microbulbifer halophilus</name>
    <dbReference type="NCBI Taxonomy" id="453963"/>
    <lineage>
        <taxon>Bacteria</taxon>
        <taxon>Pseudomonadati</taxon>
        <taxon>Pseudomonadota</taxon>
        <taxon>Gammaproteobacteria</taxon>
        <taxon>Cellvibrionales</taxon>
        <taxon>Microbulbiferaceae</taxon>
        <taxon>Microbulbifer</taxon>
    </lineage>
</organism>
<proteinExistence type="predicted"/>
<evidence type="ECO:0000313" key="3">
    <source>
        <dbReference type="Proteomes" id="UP001597425"/>
    </source>
</evidence>
<feature type="domain" description="AB hydrolase-1" evidence="1">
    <location>
        <begin position="27"/>
        <end position="221"/>
    </location>
</feature>
<dbReference type="InterPro" id="IPR029058">
    <property type="entry name" value="AB_hydrolase_fold"/>
</dbReference>
<dbReference type="PRINTS" id="PR00111">
    <property type="entry name" value="ABHYDROLASE"/>
</dbReference>
<dbReference type="Pfam" id="PF00561">
    <property type="entry name" value="Abhydrolase_1"/>
    <property type="match status" value="1"/>
</dbReference>
<keyword evidence="3" id="KW-1185">Reference proteome</keyword>
<dbReference type="InterPro" id="IPR000073">
    <property type="entry name" value="AB_hydrolase_1"/>
</dbReference>
<dbReference type="GO" id="GO:0016787">
    <property type="term" value="F:hydrolase activity"/>
    <property type="evidence" value="ECO:0007669"/>
    <property type="project" value="UniProtKB-KW"/>
</dbReference>
<accession>A0ABW5EC10</accession>
<protein>
    <submittedName>
        <fullName evidence="2">Alpha/beta fold hydrolase</fullName>
    </submittedName>
</protein>
<sequence length="240" mass="26897">MDLLIVENQERTRKRRWALGGVYRSLTDIVGYGESDKPDATYDKKYFAAWLKQFFVKLKISKAHILGLSQGGAIALQFSIDYPEMVDKLILIDSGALGAKSPPLATIGMVLQNIFPSTLTSRFFSRYILFDPNNRDPNHERYSIEVLKSKGRKNAFTQGRGSAVSTIHKSSLSNIHNKTLVIWGENDQLFPAEYGAKAVAVMPNATLLKIKQAGHLPLMDQPKIFNKVVMDFLNNPETAH</sequence>
<dbReference type="PANTHER" id="PTHR43798:SF33">
    <property type="entry name" value="HYDROLASE, PUTATIVE (AFU_ORTHOLOGUE AFUA_2G14860)-RELATED"/>
    <property type="match status" value="1"/>
</dbReference>
<dbReference type="RefSeq" id="WP_265721016.1">
    <property type="nucleotide sequence ID" value="NZ_JAPIVK010000007.1"/>
</dbReference>
<dbReference type="Gene3D" id="3.40.50.1820">
    <property type="entry name" value="alpha/beta hydrolase"/>
    <property type="match status" value="1"/>
</dbReference>
<dbReference type="InterPro" id="IPR050266">
    <property type="entry name" value="AB_hydrolase_sf"/>
</dbReference>